<evidence type="ECO:0000256" key="5">
    <source>
        <dbReference type="ARBA" id="ARBA00022821"/>
    </source>
</evidence>
<keyword evidence="3" id="KW-0677">Repeat</keyword>
<dbReference type="SUPFAM" id="SSF52540">
    <property type="entry name" value="P-loop containing nucleoside triphosphate hydrolases"/>
    <property type="match status" value="1"/>
</dbReference>
<proteinExistence type="inferred from homology"/>
<feature type="domain" description="Disease resistance N-terminal" evidence="6">
    <location>
        <begin position="64"/>
        <end position="145"/>
    </location>
</feature>
<evidence type="ECO:0000256" key="2">
    <source>
        <dbReference type="ARBA" id="ARBA00022614"/>
    </source>
</evidence>
<evidence type="ECO:0000259" key="6">
    <source>
        <dbReference type="Pfam" id="PF18052"/>
    </source>
</evidence>
<reference evidence="7" key="1">
    <citation type="journal article" date="2013" name="Nature">
        <title>Draft genome of the wheat A-genome progenitor Triticum urartu.</title>
        <authorList>
            <person name="Ling H.Q."/>
            <person name="Zhao S."/>
            <person name="Liu D."/>
            <person name="Wang J."/>
            <person name="Sun H."/>
            <person name="Zhang C."/>
            <person name="Fan H."/>
            <person name="Li D."/>
            <person name="Dong L."/>
            <person name="Tao Y."/>
            <person name="Gao C."/>
            <person name="Wu H."/>
            <person name="Li Y."/>
            <person name="Cui Y."/>
            <person name="Guo X."/>
            <person name="Zheng S."/>
            <person name="Wang B."/>
            <person name="Yu K."/>
            <person name="Liang Q."/>
            <person name="Yang W."/>
            <person name="Lou X."/>
            <person name="Chen J."/>
            <person name="Feng M."/>
            <person name="Jian J."/>
            <person name="Zhang X."/>
            <person name="Luo G."/>
            <person name="Jiang Y."/>
            <person name="Liu J."/>
            <person name="Wang Z."/>
            <person name="Sha Y."/>
            <person name="Zhang B."/>
            <person name="Wu H."/>
            <person name="Tang D."/>
            <person name="Shen Q."/>
            <person name="Xue P."/>
            <person name="Zou S."/>
            <person name="Wang X."/>
            <person name="Liu X."/>
            <person name="Wang F."/>
            <person name="Yang Y."/>
            <person name="An X."/>
            <person name="Dong Z."/>
            <person name="Zhang K."/>
            <person name="Zhang X."/>
            <person name="Luo M.C."/>
            <person name="Dvorak J."/>
            <person name="Tong Y."/>
            <person name="Wang J."/>
            <person name="Yang H."/>
            <person name="Li Z."/>
            <person name="Wang D."/>
            <person name="Zhang A."/>
            <person name="Wang J."/>
        </authorList>
    </citation>
    <scope>NUCLEOTIDE SEQUENCE</scope>
</reference>
<dbReference type="GO" id="GO:0006952">
    <property type="term" value="P:defense response"/>
    <property type="evidence" value="ECO:0007669"/>
    <property type="project" value="UniProtKB-KW"/>
</dbReference>
<dbReference type="Gene3D" id="3.40.50.300">
    <property type="entry name" value="P-loop containing nucleotide triphosphate hydrolases"/>
    <property type="match status" value="1"/>
</dbReference>
<sequence>MPNIGMPIFGSKPIMLFNHCWYSPVPEHAFHTSSPYNNQIRGHCVSQGIATYLSCHLDVVAGATSSLLPKLGALLQDEYKLQDKVKRDIESLQHELVFMDATLRMVAEMPPDELDGHVRIWSVIIKDVTYDMEDVVNTFVARVQVPDRLIDNILNGTSSSGYLRQRHGIDMSGSYHSGVSVAGEYEEMTCLPVGINDEYSVHDTTVLCNWITSGDNHGGMLYILGLNGMGKTTIAMELYRDYGDQFQRRVMELHRTAPYRSHSNDPETALVEILSQVKPRELQSHDGDILKIKAELHECLQGKRNAL</sequence>
<comment type="similarity">
    <text evidence="1">Belongs to the disease resistance NB-LRR family.</text>
</comment>
<evidence type="ECO:0000256" key="1">
    <source>
        <dbReference type="ARBA" id="ARBA00008894"/>
    </source>
</evidence>
<dbReference type="InterPro" id="IPR038005">
    <property type="entry name" value="RX-like_CC"/>
</dbReference>
<dbReference type="EMBL" id="KD145163">
    <property type="protein sequence ID" value="EMS57435.1"/>
    <property type="molecule type" value="Genomic_DNA"/>
</dbReference>
<dbReference type="InterPro" id="IPR041118">
    <property type="entry name" value="Rx_N"/>
</dbReference>
<dbReference type="STRING" id="4572.M7ZYG6"/>
<dbReference type="Pfam" id="PF18052">
    <property type="entry name" value="Rx_N"/>
    <property type="match status" value="1"/>
</dbReference>
<gene>
    <name evidence="7" type="ORF">TRIUR3_01480</name>
</gene>
<dbReference type="OMA" id="CEEITHR"/>
<keyword evidence="5" id="KW-0611">Plant defense</keyword>
<keyword evidence="2" id="KW-0433">Leucine-rich repeat</keyword>
<dbReference type="AlphaFoldDB" id="M7ZYG6"/>
<accession>M7ZYG6</accession>
<dbReference type="InterPro" id="IPR027417">
    <property type="entry name" value="P-loop_NTPase"/>
</dbReference>
<dbReference type="PANTHER" id="PTHR19338:SF71">
    <property type="entry name" value="AAA+ ATPASE DOMAIN-CONTAINING PROTEIN"/>
    <property type="match status" value="1"/>
</dbReference>
<keyword evidence="4" id="KW-0547">Nucleotide-binding</keyword>
<organism evidence="7">
    <name type="scientific">Triticum urartu</name>
    <name type="common">Red wild einkorn</name>
    <name type="synonym">Crithodium urartu</name>
    <dbReference type="NCBI Taxonomy" id="4572"/>
    <lineage>
        <taxon>Eukaryota</taxon>
        <taxon>Viridiplantae</taxon>
        <taxon>Streptophyta</taxon>
        <taxon>Embryophyta</taxon>
        <taxon>Tracheophyta</taxon>
        <taxon>Spermatophyta</taxon>
        <taxon>Magnoliopsida</taxon>
        <taxon>Liliopsida</taxon>
        <taxon>Poales</taxon>
        <taxon>Poaceae</taxon>
        <taxon>BOP clade</taxon>
        <taxon>Pooideae</taxon>
        <taxon>Triticodae</taxon>
        <taxon>Triticeae</taxon>
        <taxon>Triticinae</taxon>
        <taxon>Triticum</taxon>
    </lineage>
</organism>
<dbReference type="CDD" id="cd14798">
    <property type="entry name" value="RX-CC_like"/>
    <property type="match status" value="1"/>
</dbReference>
<dbReference type="PANTHER" id="PTHR19338">
    <property type="entry name" value="TRANSLOCASE OF INNER MITOCHONDRIAL MEMBRANE 13 HOMOLOG"/>
    <property type="match status" value="1"/>
</dbReference>
<dbReference type="GO" id="GO:0000166">
    <property type="term" value="F:nucleotide binding"/>
    <property type="evidence" value="ECO:0007669"/>
    <property type="project" value="UniProtKB-KW"/>
</dbReference>
<evidence type="ECO:0000256" key="3">
    <source>
        <dbReference type="ARBA" id="ARBA00022737"/>
    </source>
</evidence>
<protein>
    <recommendedName>
        <fullName evidence="6">Disease resistance N-terminal domain-containing protein</fullName>
    </recommendedName>
</protein>
<evidence type="ECO:0000313" key="7">
    <source>
        <dbReference type="EMBL" id="EMS57435.1"/>
    </source>
</evidence>
<dbReference type="Gene3D" id="1.20.5.4130">
    <property type="match status" value="1"/>
</dbReference>
<name>M7ZYG6_TRIUA</name>
<evidence type="ECO:0000256" key="4">
    <source>
        <dbReference type="ARBA" id="ARBA00022741"/>
    </source>
</evidence>